<dbReference type="InterPro" id="IPR001387">
    <property type="entry name" value="Cro/C1-type_HTH"/>
</dbReference>
<protein>
    <recommendedName>
        <fullName evidence="2">HTH cro/C1-type domain-containing protein</fullName>
    </recommendedName>
</protein>
<dbReference type="CDD" id="cd00093">
    <property type="entry name" value="HTH_XRE"/>
    <property type="match status" value="1"/>
</dbReference>
<feature type="domain" description="HTH cro/C1-type" evidence="2">
    <location>
        <begin position="3"/>
        <end position="56"/>
    </location>
</feature>
<dbReference type="EMBL" id="BSST01000001">
    <property type="protein sequence ID" value="GLX77110.1"/>
    <property type="molecule type" value="Genomic_DNA"/>
</dbReference>
<gene>
    <name evidence="3" type="ORF">tinsulaeT_04500</name>
</gene>
<organism evidence="3 4">
    <name type="scientific">Thalassotalea insulae</name>
    <dbReference type="NCBI Taxonomy" id="2056778"/>
    <lineage>
        <taxon>Bacteria</taxon>
        <taxon>Pseudomonadati</taxon>
        <taxon>Pseudomonadota</taxon>
        <taxon>Gammaproteobacteria</taxon>
        <taxon>Alteromonadales</taxon>
        <taxon>Colwelliaceae</taxon>
        <taxon>Thalassotalea</taxon>
    </lineage>
</organism>
<evidence type="ECO:0000259" key="2">
    <source>
        <dbReference type="PROSITE" id="PS50943"/>
    </source>
</evidence>
<dbReference type="SUPFAM" id="SSF47413">
    <property type="entry name" value="lambda repressor-like DNA-binding domains"/>
    <property type="match status" value="1"/>
</dbReference>
<keyword evidence="4" id="KW-1185">Reference proteome</keyword>
<dbReference type="Gene3D" id="1.10.260.40">
    <property type="entry name" value="lambda repressor-like DNA-binding domains"/>
    <property type="match status" value="1"/>
</dbReference>
<dbReference type="PROSITE" id="PS50943">
    <property type="entry name" value="HTH_CROC1"/>
    <property type="match status" value="1"/>
</dbReference>
<feature type="transmembrane region" description="Helical" evidence="1">
    <location>
        <begin position="98"/>
        <end position="117"/>
    </location>
</feature>
<dbReference type="Pfam" id="PF01381">
    <property type="entry name" value="HTH_3"/>
    <property type="match status" value="1"/>
</dbReference>
<evidence type="ECO:0000256" key="1">
    <source>
        <dbReference type="SAM" id="Phobius"/>
    </source>
</evidence>
<proteinExistence type="predicted"/>
<dbReference type="SMART" id="SM00530">
    <property type="entry name" value="HTH_XRE"/>
    <property type="match status" value="1"/>
</dbReference>
<keyword evidence="1" id="KW-0812">Transmembrane</keyword>
<dbReference type="RefSeq" id="WP_284242943.1">
    <property type="nucleotide sequence ID" value="NZ_BSST01000001.1"/>
</dbReference>
<evidence type="ECO:0000313" key="3">
    <source>
        <dbReference type="EMBL" id="GLX77110.1"/>
    </source>
</evidence>
<reference evidence="3 4" key="1">
    <citation type="submission" date="2023-03" db="EMBL/GenBank/DDBJ databases">
        <title>Draft genome sequence of Thalassotalea insulae KCTC 62186T.</title>
        <authorList>
            <person name="Sawabe T."/>
        </authorList>
    </citation>
    <scope>NUCLEOTIDE SEQUENCE [LARGE SCALE GENOMIC DNA]</scope>
    <source>
        <strain evidence="3 4">KCTC 62186</strain>
    </source>
</reference>
<dbReference type="Proteomes" id="UP001157186">
    <property type="component" value="Unassembled WGS sequence"/>
</dbReference>
<feature type="transmembrane region" description="Helical" evidence="1">
    <location>
        <begin position="123"/>
        <end position="144"/>
    </location>
</feature>
<dbReference type="InterPro" id="IPR010982">
    <property type="entry name" value="Lambda_DNA-bd_dom_sf"/>
</dbReference>
<keyword evidence="1" id="KW-1133">Transmembrane helix</keyword>
<name>A0ABQ6GRP9_9GAMM</name>
<accession>A0ABQ6GRP9</accession>
<sequence>MFIKQLRKQQLLSQEQLAEKTQLSLRTIQRLESGQRVGYASLRAIAEFFSLDVDSLEQELYSMDRIINEYNDYPLWLRLYIGSGWFSATRQEFKRIELFFLICALLTGLVWFSGFFYPYRPTLFTVTLDQLMGFCSFVLLLGAYNNSVSIRLGDKYDIWSKLEATQENTWFGIFKRRKYRQ</sequence>
<comment type="caution">
    <text evidence="3">The sequence shown here is derived from an EMBL/GenBank/DDBJ whole genome shotgun (WGS) entry which is preliminary data.</text>
</comment>
<evidence type="ECO:0000313" key="4">
    <source>
        <dbReference type="Proteomes" id="UP001157186"/>
    </source>
</evidence>
<keyword evidence="1" id="KW-0472">Membrane</keyword>